<dbReference type="PANTHER" id="PTHR43190">
    <property type="entry name" value="N-ACETYL-D-GLUCOSAMINE KINASE"/>
    <property type="match status" value="1"/>
</dbReference>
<dbReference type="AlphaFoldDB" id="A0A4V2RPQ6"/>
<dbReference type="InterPro" id="IPR043129">
    <property type="entry name" value="ATPase_NBD"/>
</dbReference>
<reference evidence="1 2" key="1">
    <citation type="submission" date="2019-03" db="EMBL/GenBank/DDBJ databases">
        <title>Genomic Encyclopedia of Archaeal and Bacterial Type Strains, Phase II (KMG-II): from individual species to whole genera.</title>
        <authorList>
            <person name="Goeker M."/>
        </authorList>
    </citation>
    <scope>NUCLEOTIDE SEQUENCE [LARGE SCALE GENOMIC DNA]</scope>
    <source>
        <strain evidence="1 2">RL-C</strain>
    </source>
</reference>
<comment type="caution">
    <text evidence="1">The sequence shown here is derived from an EMBL/GenBank/DDBJ whole genome shotgun (WGS) entry which is preliminary data.</text>
</comment>
<dbReference type="EMBL" id="SLWB01000006">
    <property type="protein sequence ID" value="TCN68560.1"/>
    <property type="molecule type" value="Genomic_DNA"/>
</dbReference>
<organism evidence="1 2">
    <name type="scientific">Acetobacteroides hydrogenigenes</name>
    <dbReference type="NCBI Taxonomy" id="979970"/>
    <lineage>
        <taxon>Bacteria</taxon>
        <taxon>Pseudomonadati</taxon>
        <taxon>Bacteroidota</taxon>
        <taxon>Bacteroidia</taxon>
        <taxon>Bacteroidales</taxon>
        <taxon>Rikenellaceae</taxon>
        <taxon>Acetobacteroides</taxon>
    </lineage>
</organism>
<accession>A0A4V2RPQ6</accession>
<dbReference type="OrthoDB" id="871343at2"/>
<dbReference type="InterPro" id="IPR052519">
    <property type="entry name" value="Euk-type_GlcNAc_Kinase"/>
</dbReference>
<dbReference type="RefSeq" id="WP_131839137.1">
    <property type="nucleotide sequence ID" value="NZ_SLWB01000006.1"/>
</dbReference>
<dbReference type="PANTHER" id="PTHR43190:SF3">
    <property type="entry name" value="N-ACETYL-D-GLUCOSAMINE KINASE"/>
    <property type="match status" value="1"/>
</dbReference>
<dbReference type="Proteomes" id="UP000294830">
    <property type="component" value="Unassembled WGS sequence"/>
</dbReference>
<dbReference type="Gene3D" id="3.30.420.40">
    <property type="match status" value="2"/>
</dbReference>
<dbReference type="GO" id="GO:0016301">
    <property type="term" value="F:kinase activity"/>
    <property type="evidence" value="ECO:0007669"/>
    <property type="project" value="UniProtKB-KW"/>
</dbReference>
<dbReference type="CDD" id="cd24079">
    <property type="entry name" value="ASKHA_NBD_PG1100-like"/>
    <property type="match status" value="1"/>
</dbReference>
<name>A0A4V2RPQ6_9BACT</name>
<evidence type="ECO:0000313" key="1">
    <source>
        <dbReference type="EMBL" id="TCN68560.1"/>
    </source>
</evidence>
<dbReference type="Gene3D" id="1.10.720.160">
    <property type="match status" value="1"/>
</dbReference>
<keyword evidence="1" id="KW-0418">Kinase</keyword>
<gene>
    <name evidence="1" type="ORF">CLV25_106142</name>
</gene>
<proteinExistence type="predicted"/>
<sequence length="277" mass="30278">MILIADSGSTKTEWVAVENGTTVAATITLGINPVYQTVEEIQNDVAENVAPTFKEFAISALYFYGAGCLPEKIEGVRQALAHSFPSATISVQSDLVGAALALCGNRPGIACILGTGSNTCFWDGEKIAKNVSPLGFILGDEGSGAVMGKTFVADVLKNQVSARLAKKFMEQMSLTPAEIINRVYRQPFPNRFLAAFTRFMNENRHEKEISDLITRNFTLFFERNIMQYDYSTYPVNIIGSVGFHFCEMLEAAAAPLGVKLGKVEQSPIKGLIEYHSR</sequence>
<evidence type="ECO:0000313" key="2">
    <source>
        <dbReference type="Proteomes" id="UP000294830"/>
    </source>
</evidence>
<protein>
    <submittedName>
        <fullName evidence="1">N-acetylglucosamine kinase-like BadF-type ATPase</fullName>
    </submittedName>
</protein>
<keyword evidence="2" id="KW-1185">Reference proteome</keyword>
<dbReference type="SUPFAM" id="SSF53067">
    <property type="entry name" value="Actin-like ATPase domain"/>
    <property type="match status" value="2"/>
</dbReference>
<keyword evidence="1" id="KW-0808">Transferase</keyword>